<organism evidence="2">
    <name type="scientific">uncultured Gemmatimonadota bacterium</name>
    <dbReference type="NCBI Taxonomy" id="203437"/>
    <lineage>
        <taxon>Bacteria</taxon>
        <taxon>Pseudomonadati</taxon>
        <taxon>Gemmatimonadota</taxon>
        <taxon>environmental samples</taxon>
    </lineage>
</organism>
<reference evidence="2" key="1">
    <citation type="submission" date="2020-02" db="EMBL/GenBank/DDBJ databases">
        <authorList>
            <person name="Meier V. D."/>
        </authorList>
    </citation>
    <scope>NUCLEOTIDE SEQUENCE</scope>
    <source>
        <strain evidence="2">AVDCRST_MAG68</strain>
    </source>
</reference>
<evidence type="ECO:0000256" key="1">
    <source>
        <dbReference type="SAM" id="MobiDB-lite"/>
    </source>
</evidence>
<protein>
    <submittedName>
        <fullName evidence="2">Uncharacterized protein</fullName>
    </submittedName>
</protein>
<gene>
    <name evidence="2" type="ORF">AVDCRST_MAG68-3180</name>
</gene>
<dbReference type="AlphaFoldDB" id="A0A6J4LYY7"/>
<feature type="compositionally biased region" description="Basic residues" evidence="1">
    <location>
        <begin position="28"/>
        <end position="39"/>
    </location>
</feature>
<dbReference type="EMBL" id="CADCTW010000151">
    <property type="protein sequence ID" value="CAA9343646.1"/>
    <property type="molecule type" value="Genomic_DNA"/>
</dbReference>
<feature type="region of interest" description="Disordered" evidence="1">
    <location>
        <begin position="1"/>
        <end position="39"/>
    </location>
</feature>
<accession>A0A6J4LYY7</accession>
<proteinExistence type="predicted"/>
<sequence length="39" mass="4565">MACHHSMPVHSERLEAHTEAQSIDNRSSRYRFPVHHPRG</sequence>
<name>A0A6J4LYY7_9BACT</name>
<evidence type="ECO:0000313" key="2">
    <source>
        <dbReference type="EMBL" id="CAA9343646.1"/>
    </source>
</evidence>